<dbReference type="InterPro" id="IPR010780">
    <property type="entry name" value="DUF1375"/>
</dbReference>
<protein>
    <submittedName>
        <fullName evidence="1">Uncharacterized protein</fullName>
    </submittedName>
</protein>
<dbReference type="EMBL" id="RBUY01000028">
    <property type="protein sequence ID" value="RMV78602.1"/>
    <property type="molecule type" value="Genomic_DNA"/>
</dbReference>
<organism evidence="1 2">
    <name type="scientific">Pseudomonas caricapapayae</name>
    <dbReference type="NCBI Taxonomy" id="46678"/>
    <lineage>
        <taxon>Bacteria</taxon>
        <taxon>Pseudomonadati</taxon>
        <taxon>Pseudomonadota</taxon>
        <taxon>Gammaproteobacteria</taxon>
        <taxon>Pseudomonadales</taxon>
        <taxon>Pseudomonadaceae</taxon>
        <taxon>Pseudomonas</taxon>
    </lineage>
</organism>
<reference evidence="1 2" key="1">
    <citation type="submission" date="2018-08" db="EMBL/GenBank/DDBJ databases">
        <title>Recombination of ecologically and evolutionarily significant loci maintains genetic cohesion in the Pseudomonas syringae species complex.</title>
        <authorList>
            <person name="Dillon M."/>
            <person name="Thakur S."/>
            <person name="Almeida R.N.D."/>
            <person name="Weir B.S."/>
            <person name="Guttman D.S."/>
        </authorList>
    </citation>
    <scope>NUCLEOTIDE SEQUENCE [LARGE SCALE GENOMIC DNA]</scope>
    <source>
        <strain evidence="1 2">ICMP 7496</strain>
    </source>
</reference>
<comment type="caution">
    <text evidence="1">The sequence shown here is derived from an EMBL/GenBank/DDBJ whole genome shotgun (WGS) entry which is preliminary data.</text>
</comment>
<dbReference type="Proteomes" id="UP000269872">
    <property type="component" value="Unassembled WGS sequence"/>
</dbReference>
<dbReference type="RefSeq" id="WP_122339584.1">
    <property type="nucleotide sequence ID" value="NZ_RBUY01000028.1"/>
</dbReference>
<accession>A0A3M6FDE0</accession>
<proteinExistence type="predicted"/>
<dbReference type="AlphaFoldDB" id="A0A3M6FDE0"/>
<evidence type="ECO:0000313" key="2">
    <source>
        <dbReference type="Proteomes" id="UP000269872"/>
    </source>
</evidence>
<dbReference type="Pfam" id="PF07119">
    <property type="entry name" value="DUF1375"/>
    <property type="match status" value="1"/>
</dbReference>
<evidence type="ECO:0000313" key="1">
    <source>
        <dbReference type="EMBL" id="RMV78602.1"/>
    </source>
</evidence>
<name>A0A3M6FDE0_9PSED</name>
<gene>
    <name evidence="1" type="ORF">ALP05_04919</name>
</gene>
<sequence length="127" mass="14243">MSPGFAEQKESGRFQLKPHSMWVMALVPALTGCGTINTTFRPDSVAGEKLTDWKSHCSSIPRVYGGVMLDFCELNAEPKPFVAYQMRPHPAWVLLDMGVSGIADTLLLPWTIYQQNEYGYINASRFK</sequence>